<dbReference type="InterPro" id="IPR022085">
    <property type="entry name" value="OpdG"/>
</dbReference>
<keyword evidence="2" id="KW-1185">Reference proteome</keyword>
<accession>A0AAJ0G988</accession>
<reference evidence="1" key="1">
    <citation type="submission" date="2023-04" db="EMBL/GenBank/DDBJ databases">
        <title>Black Yeasts Isolated from many extreme environments.</title>
        <authorList>
            <person name="Coleine C."/>
            <person name="Stajich J.E."/>
            <person name="Selbmann L."/>
        </authorList>
    </citation>
    <scope>NUCLEOTIDE SEQUENCE</scope>
    <source>
        <strain evidence="1">CCFEE 5312</strain>
    </source>
</reference>
<comment type="caution">
    <text evidence="1">The sequence shown here is derived from an EMBL/GenBank/DDBJ whole genome shotgun (WGS) entry which is preliminary data.</text>
</comment>
<sequence>MASRSPPDGYERRLTILADHFADRTTSKDAAERLASLTLEEKPETGLNMTWGSIITIARESGHHLEKLANVLVEMTKLPPAKDENGEQLMLYGLRIWGMDLPTELSARQKAINNFTNINKLAALLTRSGATLFSSFDLFAIWTMRSALETPAYKDLDAFIPAAAAWITVLGSEMYSWDREFPYGDKHGDPGKGGELWEGQYGPCRERWQFWRRRFGDLSMSDRLTNDLRGIAKDAEAQMAAIEADTR</sequence>
<dbReference type="AlphaFoldDB" id="A0AAJ0G988"/>
<dbReference type="Pfam" id="PF12311">
    <property type="entry name" value="DUF3632"/>
    <property type="match status" value="1"/>
</dbReference>
<dbReference type="PANTHER" id="PTHR38797:SF4">
    <property type="entry name" value="NUCLEAR PORE COMPLEX PROTEIN NUP85"/>
    <property type="match status" value="1"/>
</dbReference>
<gene>
    <name evidence="1" type="ORF">LTR09_004936</name>
</gene>
<protein>
    <submittedName>
        <fullName evidence="1">Uncharacterized protein</fullName>
    </submittedName>
</protein>
<dbReference type="InterPro" id="IPR053204">
    <property type="entry name" value="Oxopyrrolidines_Biosynth-assoc"/>
</dbReference>
<proteinExistence type="predicted"/>
<dbReference type="PANTHER" id="PTHR38797">
    <property type="entry name" value="NUCLEAR PORE COMPLEX PROTEIN NUP85-RELATED"/>
    <property type="match status" value="1"/>
</dbReference>
<name>A0AAJ0G988_9PEZI</name>
<dbReference type="Proteomes" id="UP001271007">
    <property type="component" value="Unassembled WGS sequence"/>
</dbReference>
<dbReference type="EMBL" id="JAWDJX010000013">
    <property type="protein sequence ID" value="KAK3054158.1"/>
    <property type="molecule type" value="Genomic_DNA"/>
</dbReference>
<evidence type="ECO:0000313" key="2">
    <source>
        <dbReference type="Proteomes" id="UP001271007"/>
    </source>
</evidence>
<evidence type="ECO:0000313" key="1">
    <source>
        <dbReference type="EMBL" id="KAK3054158.1"/>
    </source>
</evidence>
<organism evidence="1 2">
    <name type="scientific">Extremus antarcticus</name>
    <dbReference type="NCBI Taxonomy" id="702011"/>
    <lineage>
        <taxon>Eukaryota</taxon>
        <taxon>Fungi</taxon>
        <taxon>Dikarya</taxon>
        <taxon>Ascomycota</taxon>
        <taxon>Pezizomycotina</taxon>
        <taxon>Dothideomycetes</taxon>
        <taxon>Dothideomycetidae</taxon>
        <taxon>Mycosphaerellales</taxon>
        <taxon>Extremaceae</taxon>
        <taxon>Extremus</taxon>
    </lineage>
</organism>